<dbReference type="HAMAP" id="MF_02033">
    <property type="entry name" value="FtsA"/>
    <property type="match status" value="1"/>
</dbReference>
<reference evidence="8 9" key="1">
    <citation type="journal article" date="2016" name="Nat. Commun.">
        <title>Thousands of microbial genomes shed light on interconnected biogeochemical processes in an aquifer system.</title>
        <authorList>
            <person name="Anantharaman K."/>
            <person name="Brown C.T."/>
            <person name="Hug L.A."/>
            <person name="Sharon I."/>
            <person name="Castelle C.J."/>
            <person name="Probst A.J."/>
            <person name="Thomas B.C."/>
            <person name="Singh A."/>
            <person name="Wilkins M.J."/>
            <person name="Karaoz U."/>
            <person name="Brodie E.L."/>
            <person name="Williams K.H."/>
            <person name="Hubbard S.S."/>
            <person name="Banfield J.F."/>
        </authorList>
    </citation>
    <scope>NUCLEOTIDE SEQUENCE [LARGE SCALE GENOMIC DNA]</scope>
</reference>
<evidence type="ECO:0000256" key="1">
    <source>
        <dbReference type="ARBA" id="ARBA00022475"/>
    </source>
</evidence>
<dbReference type="Pfam" id="PF14450">
    <property type="entry name" value="FtsA"/>
    <property type="match status" value="1"/>
</dbReference>
<comment type="subunit">
    <text evidence="5">Self-interacts. Interacts with FtsZ.</text>
</comment>
<dbReference type="Gene3D" id="3.30.1490.110">
    <property type="match status" value="1"/>
</dbReference>
<dbReference type="GO" id="GO:0043093">
    <property type="term" value="P:FtsZ-dependent cytokinesis"/>
    <property type="evidence" value="ECO:0007669"/>
    <property type="project" value="UniProtKB-UniRule"/>
</dbReference>
<dbReference type="NCBIfam" id="TIGR01174">
    <property type="entry name" value="ftsA"/>
    <property type="match status" value="1"/>
</dbReference>
<keyword evidence="4 5" id="KW-0131">Cell cycle</keyword>
<evidence type="ECO:0000313" key="9">
    <source>
        <dbReference type="Proteomes" id="UP000178723"/>
    </source>
</evidence>
<accession>A0A1F7VA52</accession>
<dbReference type="STRING" id="1802407.A3I40_02195"/>
<dbReference type="Gene3D" id="3.30.420.40">
    <property type="match status" value="2"/>
</dbReference>
<feature type="domain" description="SHS2" evidence="7">
    <location>
        <begin position="7"/>
        <end position="195"/>
    </location>
</feature>
<dbReference type="EMBL" id="MGEP01000020">
    <property type="protein sequence ID" value="OGL87325.1"/>
    <property type="molecule type" value="Genomic_DNA"/>
</dbReference>
<dbReference type="CDD" id="cd24048">
    <property type="entry name" value="ASKHA_NBD_FtsA"/>
    <property type="match status" value="1"/>
</dbReference>
<keyword evidence="3 5" id="KW-0472">Membrane</keyword>
<dbReference type="InterPro" id="IPR003494">
    <property type="entry name" value="SHS2_FtsA"/>
</dbReference>
<comment type="caution">
    <text evidence="8">The sequence shown here is derived from an EMBL/GenBank/DDBJ whole genome shotgun (WGS) entry which is preliminary data.</text>
</comment>
<comment type="subcellular location">
    <subcellularLocation>
        <location evidence="5">Cell membrane</location>
        <topology evidence="5">Peripheral membrane protein</topology>
        <orientation evidence="5">Cytoplasmic side</orientation>
    </subcellularLocation>
    <text evidence="5">Localizes to the Z ring in an FtsZ-dependent manner. Targeted to the membrane through a conserved C-terminal amphipathic helix.</text>
</comment>
<evidence type="ECO:0000256" key="6">
    <source>
        <dbReference type="PIRNR" id="PIRNR003101"/>
    </source>
</evidence>
<evidence type="ECO:0000259" key="7">
    <source>
        <dbReference type="SMART" id="SM00842"/>
    </source>
</evidence>
<organism evidence="8 9">
    <name type="scientific">Candidatus Uhrbacteria bacterium RIFCSPLOWO2_02_FULL_48_12</name>
    <dbReference type="NCBI Taxonomy" id="1802407"/>
    <lineage>
        <taxon>Bacteria</taxon>
        <taxon>Candidatus Uhriibacteriota</taxon>
    </lineage>
</organism>
<dbReference type="InterPro" id="IPR050696">
    <property type="entry name" value="FtsA/MreB"/>
</dbReference>
<dbReference type="InterPro" id="IPR020823">
    <property type="entry name" value="Cell_div_FtsA"/>
</dbReference>
<dbReference type="PIRSF" id="PIRSF003101">
    <property type="entry name" value="FtsA"/>
    <property type="match status" value="1"/>
</dbReference>
<dbReference type="SMART" id="SM00842">
    <property type="entry name" value="FtsA"/>
    <property type="match status" value="1"/>
</dbReference>
<sequence length="415" mass="43977">MPRQEIFAGLDIGSTVVRLVVGERITGGSLQVVAAVSVPAEGVNRGVITSLEDATASISAVKEKAERVTGLPIEEVWVGISGPHILTSTSRGVVAVGRANGEIQEVDVDRALEAARAVASPPNYEILHAIPKSFTIDSQPGVKDPIGMSGIRLEVETTVIQVLSTQLKNVMKGVYRAGFRVAGVILSVLASAESHVTERQRELGVAVVNIGGATTSIVVFEEGNILTAAVLPIGSEHITNDIAIGLRTSLDIAEQIKLHYGTALAKDINKREEIDLSEFGAGEGEIVSRRYIAEIIEARLEEILDQIDGVLKKVERSGMLPAGVVFVGGGAKMPGLLTLAKSRLRLPANLGTPTAHFMSAIEAVNDLSFATALGLVLWGDEANHDASGRFGNIFSRFSPRGLMGSIKNWFKSLIP</sequence>
<evidence type="ECO:0000256" key="5">
    <source>
        <dbReference type="HAMAP-Rule" id="MF_02033"/>
    </source>
</evidence>
<evidence type="ECO:0000256" key="3">
    <source>
        <dbReference type="ARBA" id="ARBA00023136"/>
    </source>
</evidence>
<keyword evidence="2 5" id="KW-0132">Cell division</keyword>
<dbReference type="GO" id="GO:0009898">
    <property type="term" value="C:cytoplasmic side of plasma membrane"/>
    <property type="evidence" value="ECO:0007669"/>
    <property type="project" value="UniProtKB-UniRule"/>
</dbReference>
<dbReference type="AlphaFoldDB" id="A0A1F7VA52"/>
<dbReference type="Proteomes" id="UP000178723">
    <property type="component" value="Unassembled WGS sequence"/>
</dbReference>
<dbReference type="PANTHER" id="PTHR32432:SF4">
    <property type="entry name" value="CELL DIVISION PROTEIN FTSA"/>
    <property type="match status" value="1"/>
</dbReference>
<comment type="function">
    <text evidence="5 6">Cell division protein that is involved in the assembly of the Z ring. May serve as a membrane anchor for the Z ring.</text>
</comment>
<dbReference type="PANTHER" id="PTHR32432">
    <property type="entry name" value="CELL DIVISION PROTEIN FTSA-RELATED"/>
    <property type="match status" value="1"/>
</dbReference>
<evidence type="ECO:0000256" key="2">
    <source>
        <dbReference type="ARBA" id="ARBA00022618"/>
    </source>
</evidence>
<dbReference type="GO" id="GO:0032153">
    <property type="term" value="C:cell division site"/>
    <property type="evidence" value="ECO:0007669"/>
    <property type="project" value="UniProtKB-UniRule"/>
</dbReference>
<dbReference type="SUPFAM" id="SSF53067">
    <property type="entry name" value="Actin-like ATPase domain"/>
    <property type="match status" value="2"/>
</dbReference>
<evidence type="ECO:0000313" key="8">
    <source>
        <dbReference type="EMBL" id="OGL87325.1"/>
    </source>
</evidence>
<keyword evidence="1 5" id="KW-1003">Cell membrane</keyword>
<dbReference type="InterPro" id="IPR043129">
    <property type="entry name" value="ATPase_NBD"/>
</dbReference>
<comment type="similarity">
    <text evidence="5 6">Belongs to the FtsA/MreB family.</text>
</comment>
<protein>
    <recommendedName>
        <fullName evidence="5 6">Cell division protein FtsA</fullName>
    </recommendedName>
</protein>
<evidence type="ECO:0000256" key="4">
    <source>
        <dbReference type="ARBA" id="ARBA00023306"/>
    </source>
</evidence>
<dbReference type="Pfam" id="PF02491">
    <property type="entry name" value="SHS2_FTSA"/>
    <property type="match status" value="1"/>
</dbReference>
<proteinExistence type="inferred from homology"/>
<name>A0A1F7VA52_9BACT</name>
<gene>
    <name evidence="5" type="primary">ftsA</name>
    <name evidence="8" type="ORF">A3I40_02195</name>
</gene>